<dbReference type="InterPro" id="IPR036388">
    <property type="entry name" value="WH-like_DNA-bd_sf"/>
</dbReference>
<dbReference type="InterPro" id="IPR036390">
    <property type="entry name" value="WH_DNA-bd_sf"/>
</dbReference>
<protein>
    <submittedName>
        <fullName evidence="6">Putative hydrogen peroxide-inducible genes activator</fullName>
    </submittedName>
</protein>
<dbReference type="EMBL" id="LN483070">
    <property type="protein sequence ID" value="CEA08312.1"/>
    <property type="molecule type" value="Genomic_DNA"/>
</dbReference>
<evidence type="ECO:0000256" key="2">
    <source>
        <dbReference type="ARBA" id="ARBA00023015"/>
    </source>
</evidence>
<dbReference type="Pfam" id="PF00126">
    <property type="entry name" value="HTH_1"/>
    <property type="match status" value="1"/>
</dbReference>
<keyword evidence="2" id="KW-0805">Transcription regulation</keyword>
<dbReference type="GO" id="GO:0003677">
    <property type="term" value="F:DNA binding"/>
    <property type="evidence" value="ECO:0007669"/>
    <property type="project" value="UniProtKB-KW"/>
</dbReference>
<dbReference type="InterPro" id="IPR005119">
    <property type="entry name" value="LysR_subst-bd"/>
</dbReference>
<keyword evidence="3" id="KW-0238">DNA-binding</keyword>
<dbReference type="PATRIC" id="fig|1461584.3.peg.1641"/>
<organism evidence="6">
    <name type="scientific">Arthrobacter saudimassiliensis</name>
    <dbReference type="NCBI Taxonomy" id="1461584"/>
    <lineage>
        <taxon>Bacteria</taxon>
        <taxon>Bacillati</taxon>
        <taxon>Actinomycetota</taxon>
        <taxon>Actinomycetes</taxon>
        <taxon>Micrococcales</taxon>
        <taxon>Micrococcaceae</taxon>
        <taxon>Arthrobacter</taxon>
    </lineage>
</organism>
<evidence type="ECO:0000259" key="5">
    <source>
        <dbReference type="PROSITE" id="PS50931"/>
    </source>
</evidence>
<evidence type="ECO:0000256" key="3">
    <source>
        <dbReference type="ARBA" id="ARBA00023125"/>
    </source>
</evidence>
<dbReference type="PANTHER" id="PTHR30346">
    <property type="entry name" value="TRANSCRIPTIONAL DUAL REGULATOR HCAR-RELATED"/>
    <property type="match status" value="1"/>
</dbReference>
<gene>
    <name evidence="6" type="primary">oxyR_1</name>
    <name evidence="6" type="ORF">BN1051_01652</name>
</gene>
<dbReference type="SUPFAM" id="SSF53850">
    <property type="entry name" value="Periplasmic binding protein-like II"/>
    <property type="match status" value="1"/>
</dbReference>
<sequence>MLNPVHLKTLLEVIRVGSFAGAAARLGYTPSAVSQQMSALERETGTRLFVRTARTAVATEAAEVIARHAAKVLTDMDALMAAAARADAAEAHELRLGIFPSLATFALPRLLGTPEWKGLGIDLRTFVAEPAQTIHGLRGGGELDVALIYQVGQSGLAWPATINRQWVGDDDFRVVLPASWGIRSGAEVSPEQLSGMPWIMHHPGTPDAVVIERLLAGCSLHPRISAYCDDFNASLAMVRAGVGAALVPELAMLAEPEGAAADGGPAAGGRAEAGARDGVVVIEVPEIRLARNIFALVPTDRENARVRVFLDLLSRVLKSASITRRSA</sequence>
<accession>A0A078MSB7</accession>
<dbReference type="GO" id="GO:0003700">
    <property type="term" value="F:DNA-binding transcription factor activity"/>
    <property type="evidence" value="ECO:0007669"/>
    <property type="project" value="InterPro"/>
</dbReference>
<dbReference type="Pfam" id="PF03466">
    <property type="entry name" value="LysR_substrate"/>
    <property type="match status" value="1"/>
</dbReference>
<dbReference type="GO" id="GO:0032993">
    <property type="term" value="C:protein-DNA complex"/>
    <property type="evidence" value="ECO:0007669"/>
    <property type="project" value="TreeGrafter"/>
</dbReference>
<evidence type="ECO:0000313" key="6">
    <source>
        <dbReference type="EMBL" id="CEA08312.1"/>
    </source>
</evidence>
<proteinExistence type="inferred from homology"/>
<dbReference type="SUPFAM" id="SSF46785">
    <property type="entry name" value="Winged helix' DNA-binding domain"/>
    <property type="match status" value="1"/>
</dbReference>
<dbReference type="PROSITE" id="PS50931">
    <property type="entry name" value="HTH_LYSR"/>
    <property type="match status" value="1"/>
</dbReference>
<dbReference type="Gene3D" id="3.40.190.10">
    <property type="entry name" value="Periplasmic binding protein-like II"/>
    <property type="match status" value="2"/>
</dbReference>
<evidence type="ECO:0000256" key="1">
    <source>
        <dbReference type="ARBA" id="ARBA00009437"/>
    </source>
</evidence>
<keyword evidence="4" id="KW-0804">Transcription</keyword>
<evidence type="ECO:0000256" key="4">
    <source>
        <dbReference type="ARBA" id="ARBA00023163"/>
    </source>
</evidence>
<dbReference type="AlphaFoldDB" id="A0A078MSB7"/>
<dbReference type="InterPro" id="IPR000847">
    <property type="entry name" value="LysR_HTH_N"/>
</dbReference>
<feature type="domain" description="HTH lysR-type" evidence="5">
    <location>
        <begin position="2"/>
        <end position="59"/>
    </location>
</feature>
<dbReference type="PANTHER" id="PTHR30346:SF29">
    <property type="entry name" value="LYSR SUBSTRATE-BINDING"/>
    <property type="match status" value="1"/>
</dbReference>
<comment type="similarity">
    <text evidence="1">Belongs to the LysR transcriptional regulatory family.</text>
</comment>
<name>A0A078MSB7_9MICC</name>
<dbReference type="Gene3D" id="1.10.10.10">
    <property type="entry name" value="Winged helix-like DNA-binding domain superfamily/Winged helix DNA-binding domain"/>
    <property type="match status" value="1"/>
</dbReference>
<reference evidence="6" key="1">
    <citation type="submission" date="2014-07" db="EMBL/GenBank/DDBJ databases">
        <authorList>
            <person name="Urmite Genomes Urmite Genomes"/>
        </authorList>
    </citation>
    <scope>NUCLEOTIDE SEQUENCE</scope>
    <source>
        <strain evidence="6">11W110_air</strain>
    </source>
</reference>